<evidence type="ECO:0000313" key="5">
    <source>
        <dbReference type="Proteomes" id="UP000613840"/>
    </source>
</evidence>
<dbReference type="SUPFAM" id="SSF55729">
    <property type="entry name" value="Acyl-CoA N-acyltransferases (Nat)"/>
    <property type="match status" value="1"/>
</dbReference>
<evidence type="ECO:0000259" key="3">
    <source>
        <dbReference type="PROSITE" id="PS51186"/>
    </source>
</evidence>
<dbReference type="CDD" id="cd04301">
    <property type="entry name" value="NAT_SF"/>
    <property type="match status" value="1"/>
</dbReference>
<dbReference type="Proteomes" id="UP000613840">
    <property type="component" value="Unassembled WGS sequence"/>
</dbReference>
<comment type="caution">
    <text evidence="4">The sequence shown here is derived from an EMBL/GenBank/DDBJ whole genome shotgun (WGS) entry which is preliminary data.</text>
</comment>
<dbReference type="InterPro" id="IPR050832">
    <property type="entry name" value="Bact_Acetyltransf"/>
</dbReference>
<keyword evidence="2" id="KW-0012">Acyltransferase</keyword>
<dbReference type="PANTHER" id="PTHR43877:SF1">
    <property type="entry name" value="ACETYLTRANSFERASE"/>
    <property type="match status" value="1"/>
</dbReference>
<dbReference type="PANTHER" id="PTHR43877">
    <property type="entry name" value="AMINOALKYLPHOSPHONATE N-ACETYLTRANSFERASE-RELATED-RELATED"/>
    <property type="match status" value="1"/>
</dbReference>
<keyword evidence="1" id="KW-0808">Transferase</keyword>
<reference evidence="4" key="1">
    <citation type="journal article" date="2014" name="Int. J. Syst. Evol. Microbiol.">
        <title>Complete genome sequence of Corynebacterium casei LMG S-19264T (=DSM 44701T), isolated from a smear-ripened cheese.</title>
        <authorList>
            <consortium name="US DOE Joint Genome Institute (JGI-PGF)"/>
            <person name="Walter F."/>
            <person name="Albersmeier A."/>
            <person name="Kalinowski J."/>
            <person name="Ruckert C."/>
        </authorList>
    </citation>
    <scope>NUCLEOTIDE SEQUENCE</scope>
    <source>
        <strain evidence="4">CGMCC 4.7306</strain>
    </source>
</reference>
<dbReference type="InterPro" id="IPR016181">
    <property type="entry name" value="Acyl_CoA_acyltransferase"/>
</dbReference>
<feature type="domain" description="N-acetyltransferase" evidence="3">
    <location>
        <begin position="4"/>
        <end position="150"/>
    </location>
</feature>
<dbReference type="RefSeq" id="WP_188897004.1">
    <property type="nucleotide sequence ID" value="NZ_BMMZ01000011.1"/>
</dbReference>
<evidence type="ECO:0000313" key="4">
    <source>
        <dbReference type="EMBL" id="GGL76596.1"/>
    </source>
</evidence>
<protein>
    <submittedName>
        <fullName evidence="4">N-acetyltransferase</fullName>
    </submittedName>
</protein>
<keyword evidence="5" id="KW-1185">Reference proteome</keyword>
<dbReference type="Gene3D" id="3.40.630.30">
    <property type="match status" value="1"/>
</dbReference>
<dbReference type="PROSITE" id="PS51186">
    <property type="entry name" value="GNAT"/>
    <property type="match status" value="1"/>
</dbReference>
<proteinExistence type="predicted"/>
<sequence>MPDLTIRMETPFDYSAIAVVTRLAFGGRQIEVDMIEAIRHSDEYVPGLAFVAEVSDEIVGHCMLGRKRLAGKPAPPVLELGPLSVHPSWQRQGIGSRLVFAALEVARQRGREDLVVLLGEPMYYPRFGFRPATEFGISPDWSAAMVFPLVDDVSTYDGTEIPH</sequence>
<evidence type="ECO:0000256" key="2">
    <source>
        <dbReference type="ARBA" id="ARBA00023315"/>
    </source>
</evidence>
<evidence type="ECO:0000256" key="1">
    <source>
        <dbReference type="ARBA" id="ARBA00022679"/>
    </source>
</evidence>
<dbReference type="InterPro" id="IPR000182">
    <property type="entry name" value="GNAT_dom"/>
</dbReference>
<accession>A0A917W6P1</accession>
<dbReference type="EMBL" id="BMMZ01000011">
    <property type="protein sequence ID" value="GGL76596.1"/>
    <property type="molecule type" value="Genomic_DNA"/>
</dbReference>
<dbReference type="Pfam" id="PF00583">
    <property type="entry name" value="Acetyltransf_1"/>
    <property type="match status" value="1"/>
</dbReference>
<reference evidence="4" key="2">
    <citation type="submission" date="2020-09" db="EMBL/GenBank/DDBJ databases">
        <authorList>
            <person name="Sun Q."/>
            <person name="Zhou Y."/>
        </authorList>
    </citation>
    <scope>NUCLEOTIDE SEQUENCE</scope>
    <source>
        <strain evidence="4">CGMCC 4.7306</strain>
    </source>
</reference>
<name>A0A917W6P1_9ACTN</name>
<dbReference type="AlphaFoldDB" id="A0A917W6P1"/>
<gene>
    <name evidence="4" type="ORF">GCM10011575_38430</name>
</gene>
<dbReference type="GO" id="GO:0016747">
    <property type="term" value="F:acyltransferase activity, transferring groups other than amino-acyl groups"/>
    <property type="evidence" value="ECO:0007669"/>
    <property type="project" value="InterPro"/>
</dbReference>
<organism evidence="4 5">
    <name type="scientific">Microlunatus endophyticus</name>
    <dbReference type="NCBI Taxonomy" id="1716077"/>
    <lineage>
        <taxon>Bacteria</taxon>
        <taxon>Bacillati</taxon>
        <taxon>Actinomycetota</taxon>
        <taxon>Actinomycetes</taxon>
        <taxon>Propionibacteriales</taxon>
        <taxon>Propionibacteriaceae</taxon>
        <taxon>Microlunatus</taxon>
    </lineage>
</organism>